<evidence type="ECO:0000313" key="4">
    <source>
        <dbReference type="Proteomes" id="UP001158066"/>
    </source>
</evidence>
<reference evidence="3" key="1">
    <citation type="submission" date="2017-05" db="EMBL/GenBank/DDBJ databases">
        <authorList>
            <person name="Varghese N."/>
            <person name="Submissions S."/>
        </authorList>
    </citation>
    <scope>NUCLEOTIDE SEQUENCE</scope>
    <source>
        <strain evidence="3">Su22</strain>
    </source>
</reference>
<dbReference type="AlphaFoldDB" id="A0AA45WUS6"/>
<dbReference type="EMBL" id="FXUF01000003">
    <property type="protein sequence ID" value="SMP48802.1"/>
    <property type="molecule type" value="Genomic_DNA"/>
</dbReference>
<organism evidence="3 4">
    <name type="scientific">Anoxynatronum buryatiense</name>
    <dbReference type="NCBI Taxonomy" id="489973"/>
    <lineage>
        <taxon>Bacteria</taxon>
        <taxon>Bacillati</taxon>
        <taxon>Bacillota</taxon>
        <taxon>Clostridia</taxon>
        <taxon>Eubacteriales</taxon>
        <taxon>Clostridiaceae</taxon>
        <taxon>Anoxynatronum</taxon>
    </lineage>
</organism>
<gene>
    <name evidence="3" type="ORF">SAMN06296020_103284</name>
</gene>
<dbReference type="Proteomes" id="UP001158066">
    <property type="component" value="Unassembled WGS sequence"/>
</dbReference>
<protein>
    <submittedName>
        <fullName evidence="3">Type IV pilin N-term methylation site GFxxxE</fullName>
    </submittedName>
</protein>
<accession>A0AA45WUS6</accession>
<name>A0AA45WUS6_9CLOT</name>
<keyword evidence="4" id="KW-1185">Reference proteome</keyword>
<evidence type="ECO:0000256" key="2">
    <source>
        <dbReference type="SAM" id="Phobius"/>
    </source>
</evidence>
<evidence type="ECO:0000256" key="1">
    <source>
        <dbReference type="SAM" id="MobiDB-lite"/>
    </source>
</evidence>
<feature type="region of interest" description="Disordered" evidence="1">
    <location>
        <begin position="213"/>
        <end position="232"/>
    </location>
</feature>
<keyword evidence="2" id="KW-1133">Transmembrane helix</keyword>
<keyword evidence="2" id="KW-0472">Membrane</keyword>
<proteinExistence type="predicted"/>
<dbReference type="PROSITE" id="PS00409">
    <property type="entry name" value="PROKAR_NTER_METHYL"/>
    <property type="match status" value="1"/>
</dbReference>
<keyword evidence="2" id="KW-0812">Transmembrane</keyword>
<comment type="caution">
    <text evidence="3">The sequence shown here is derived from an EMBL/GenBank/DDBJ whole genome shotgun (WGS) entry which is preliminary data.</text>
</comment>
<feature type="transmembrane region" description="Helical" evidence="2">
    <location>
        <begin position="21"/>
        <end position="46"/>
    </location>
</feature>
<evidence type="ECO:0000313" key="3">
    <source>
        <dbReference type="EMBL" id="SMP48802.1"/>
    </source>
</evidence>
<dbReference type="Pfam" id="PF07963">
    <property type="entry name" value="N_methyl"/>
    <property type="match status" value="1"/>
</dbReference>
<sequence>MLKSVKKNRLLFTHNNRSGITLIELIIAIAIALMVLTVSFSVFSFGNSTFRQGVNQYDIQSDIRLASDYIQNQVRYATFIKLIDTPTFNEFLEFDEGDPAELLAIKQKLEYIYFDENNRLNHVIFNSSNDTYSQMKFRSSFTLPGSSIIPDQHMLIVQVDADDRDANYQLNSKINLPNMQLANYTIEADGNKGILFSIDTDLIGLISEEGGLGGPGGGSGGSSDDDDEESSEVQTINLALIGNLTKPVHNGTPVTTFATDQYTATVSWNPNPFEDSGKFKNNTIYTATVIITPKVGYTVIGLLQNFFHVTGANTTTNPANSNIITAVFPST</sequence>
<dbReference type="RefSeq" id="WP_283408547.1">
    <property type="nucleotide sequence ID" value="NZ_FXUF01000003.1"/>
</dbReference>
<dbReference type="InterPro" id="IPR012902">
    <property type="entry name" value="N_methyl_site"/>
</dbReference>